<sequence>MIICGNIYLDEIKKTFILKCVICEKKSKAYTEFTKHIKKKHKSLDGTEAPLDNKEDEQKCSLQNLLSEDFIPSPNIVKLEEDVLDTDNEDEKPLLQIKHEMEFVEEVPNETKFAIETVTEGEPVMDPVAVLEDNEILEFPETMDDDVKDEDYVPDNESEDDMENYEVDVDEDGGSESDNEEIPAVTDKFIPTFFRKNRFLSDFLDFYKSQPVLWDVNHPDFENATVRKEAMKAIMFAMQKFNIFMKPSALNRALNSVHKYCAIIKFQLESQVQKKIPEVTMAYYKKCDFLQELLIKKNITGDQFIPKGKPLKLKEWDETTANFIDIYGTFPILYNGDHPLYGDVDGRQKALEEFSEILKNRHNIDFNVDTITSAMEQLQSWYYKLKQRRVNQNCKLSKMDEKYYKKCSSFMPIERPRYRFVCNVCKKNFNLRHNLQTHLYKIHRLGDLPFGCDQCERRFESKFALHCHVQRIHVGKTYACKFCDKKFAIASELRIHSTIHSTEKPHVCELCGKSFRLKTQLGYHVTAIHTKIRAFKCTMCPKDFLKKRDLTDHIKSHLNIRDKICETCGKGFSNCHSLIRHRQIHSEVKKFACKLCDAKFHQFVGLNGHMKRTHNIVKKPA</sequence>
<evidence type="ECO:0000256" key="3">
    <source>
        <dbReference type="ARBA" id="ARBA00022771"/>
    </source>
</evidence>
<evidence type="ECO:0000256" key="4">
    <source>
        <dbReference type="ARBA" id="ARBA00022833"/>
    </source>
</evidence>
<dbReference type="SUPFAM" id="SSF57667">
    <property type="entry name" value="beta-beta-alpha zinc fingers"/>
    <property type="match status" value="4"/>
</dbReference>
<evidence type="ECO:0000313" key="12">
    <source>
        <dbReference type="RefSeq" id="XP_011292838.1"/>
    </source>
</evidence>
<dbReference type="GO" id="GO:0000981">
    <property type="term" value="F:DNA-binding transcription factor activity, RNA polymerase II-specific"/>
    <property type="evidence" value="ECO:0007669"/>
    <property type="project" value="TreeGrafter"/>
</dbReference>
<keyword evidence="11" id="KW-1185">Reference proteome</keyword>
<dbReference type="PROSITE" id="PS51029">
    <property type="entry name" value="MADF"/>
    <property type="match status" value="2"/>
</dbReference>
<keyword evidence="4" id="KW-0862">Zinc</keyword>
<organism evidence="10">
    <name type="scientific">Musca domestica</name>
    <name type="common">House fly</name>
    <dbReference type="NCBI Taxonomy" id="7370"/>
    <lineage>
        <taxon>Eukaryota</taxon>
        <taxon>Metazoa</taxon>
        <taxon>Ecdysozoa</taxon>
        <taxon>Arthropoda</taxon>
        <taxon>Hexapoda</taxon>
        <taxon>Insecta</taxon>
        <taxon>Pterygota</taxon>
        <taxon>Neoptera</taxon>
        <taxon>Endopterygota</taxon>
        <taxon>Diptera</taxon>
        <taxon>Brachycera</taxon>
        <taxon>Muscomorpha</taxon>
        <taxon>Muscoidea</taxon>
        <taxon>Muscidae</taxon>
        <taxon>Musca</taxon>
    </lineage>
</organism>
<dbReference type="KEGG" id="mde:101896579"/>
<dbReference type="InterPro" id="IPR013087">
    <property type="entry name" value="Znf_C2H2_type"/>
</dbReference>
<dbReference type="OrthoDB" id="6077919at2759"/>
<dbReference type="Pfam" id="PF00096">
    <property type="entry name" value="zf-C2H2"/>
    <property type="match status" value="2"/>
</dbReference>
<evidence type="ECO:0000256" key="6">
    <source>
        <dbReference type="ARBA" id="ARBA00037948"/>
    </source>
</evidence>
<dbReference type="Proteomes" id="UP001652621">
    <property type="component" value="Unplaced"/>
</dbReference>
<dbReference type="PANTHER" id="PTHR24388">
    <property type="entry name" value="ZINC FINGER PROTEIN"/>
    <property type="match status" value="1"/>
</dbReference>
<evidence type="ECO:0000256" key="1">
    <source>
        <dbReference type="ARBA" id="ARBA00022723"/>
    </source>
</evidence>
<dbReference type="GeneID" id="101896579"/>
<evidence type="ECO:0000256" key="2">
    <source>
        <dbReference type="ARBA" id="ARBA00022737"/>
    </source>
</evidence>
<keyword evidence="5" id="KW-0539">Nucleus</keyword>
<feature type="domain" description="C2H2-type" evidence="8">
    <location>
        <begin position="420"/>
        <end position="443"/>
    </location>
</feature>
<accession>A0A1I8M3C6</accession>
<feature type="domain" description="C2H2-type" evidence="8">
    <location>
        <begin position="506"/>
        <end position="534"/>
    </location>
</feature>
<dbReference type="GO" id="GO:0008270">
    <property type="term" value="F:zinc ion binding"/>
    <property type="evidence" value="ECO:0007669"/>
    <property type="project" value="UniProtKB-KW"/>
</dbReference>
<dbReference type="GO" id="GO:0000978">
    <property type="term" value="F:RNA polymerase II cis-regulatory region sequence-specific DNA binding"/>
    <property type="evidence" value="ECO:0007669"/>
    <property type="project" value="TreeGrafter"/>
</dbReference>
<dbReference type="FunFam" id="3.30.160.60:FF:000446">
    <property type="entry name" value="Zinc finger protein"/>
    <property type="match status" value="1"/>
</dbReference>
<gene>
    <name evidence="10" type="primary">101896579</name>
    <name evidence="12" type="synonym">LOC101896579</name>
</gene>
<evidence type="ECO:0000256" key="5">
    <source>
        <dbReference type="ARBA" id="ARBA00023242"/>
    </source>
</evidence>
<evidence type="ECO:0000259" key="9">
    <source>
        <dbReference type="PROSITE" id="PS51029"/>
    </source>
</evidence>
<dbReference type="Gene3D" id="3.30.160.60">
    <property type="entry name" value="Classic Zinc Finger"/>
    <property type="match status" value="4"/>
</dbReference>
<dbReference type="VEuPathDB" id="VectorBase:MDOA000826"/>
<feature type="domain" description="MADF" evidence="9">
    <location>
        <begin position="322"/>
        <end position="416"/>
    </location>
</feature>
<name>A0A1I8M3C6_MUSDO</name>
<dbReference type="eggNOG" id="KOG1721">
    <property type="taxonomic scope" value="Eukaryota"/>
</dbReference>
<comment type="similarity">
    <text evidence="6">Belongs to the snail C2H2-type zinc-finger protein family.</text>
</comment>
<feature type="domain" description="C2H2-type" evidence="8">
    <location>
        <begin position="478"/>
        <end position="505"/>
    </location>
</feature>
<evidence type="ECO:0000259" key="8">
    <source>
        <dbReference type="PROSITE" id="PS50157"/>
    </source>
</evidence>
<dbReference type="InterPro" id="IPR050527">
    <property type="entry name" value="Snail/Krueppel_Znf"/>
</dbReference>
<keyword evidence="2" id="KW-0677">Repeat</keyword>
<dbReference type="AlphaFoldDB" id="A0A1I8M3C6"/>
<feature type="domain" description="C2H2-type" evidence="8">
    <location>
        <begin position="450"/>
        <end position="478"/>
    </location>
</feature>
<dbReference type="GO" id="GO:0005634">
    <property type="term" value="C:nucleus"/>
    <property type="evidence" value="ECO:0007669"/>
    <property type="project" value="UniProtKB-SubCell"/>
</dbReference>
<reference evidence="10" key="1">
    <citation type="submission" date="2020-05" db="UniProtKB">
        <authorList>
            <consortium name="EnsemblMetazoa"/>
        </authorList>
    </citation>
    <scope>IDENTIFICATION</scope>
    <source>
        <strain evidence="10">Aabys</strain>
    </source>
</reference>
<dbReference type="PROSITE" id="PS50157">
    <property type="entry name" value="ZINC_FINGER_C2H2_2"/>
    <property type="match status" value="7"/>
</dbReference>
<dbReference type="EnsemblMetazoa" id="MDOA000826-RB">
    <property type="protein sequence ID" value="MDOA000826-PB"/>
    <property type="gene ID" value="MDOA000826"/>
</dbReference>
<proteinExistence type="inferred from homology"/>
<dbReference type="PROSITE" id="PS00028">
    <property type="entry name" value="ZINC_FINGER_C2H2_1"/>
    <property type="match status" value="7"/>
</dbReference>
<dbReference type="InterPro" id="IPR036236">
    <property type="entry name" value="Znf_C2H2_sf"/>
</dbReference>
<keyword evidence="1" id="KW-0479">Metal-binding</keyword>
<dbReference type="SMART" id="SM00355">
    <property type="entry name" value="ZnF_C2H2"/>
    <property type="match status" value="8"/>
</dbReference>
<feature type="domain" description="C2H2-type" evidence="8">
    <location>
        <begin position="591"/>
        <end position="619"/>
    </location>
</feature>
<evidence type="ECO:0000313" key="11">
    <source>
        <dbReference type="Proteomes" id="UP001652621"/>
    </source>
</evidence>
<dbReference type="InterPro" id="IPR006578">
    <property type="entry name" value="MADF-dom"/>
</dbReference>
<dbReference type="Pfam" id="PF10545">
    <property type="entry name" value="MADF_DNA_bdg"/>
    <property type="match status" value="2"/>
</dbReference>
<reference evidence="12" key="2">
    <citation type="submission" date="2025-04" db="UniProtKB">
        <authorList>
            <consortium name="RefSeq"/>
        </authorList>
    </citation>
    <scope>IDENTIFICATION</scope>
    <source>
        <strain evidence="12">Aabys</strain>
    </source>
</reference>
<feature type="domain" description="C2H2-type" evidence="8">
    <location>
        <begin position="563"/>
        <end position="590"/>
    </location>
</feature>
<feature type="domain" description="C2H2-type" evidence="8">
    <location>
        <begin position="535"/>
        <end position="562"/>
    </location>
</feature>
<keyword evidence="3 7" id="KW-0863">Zinc-finger</keyword>
<feature type="domain" description="MADF" evidence="9">
    <location>
        <begin position="202"/>
        <end position="295"/>
    </location>
</feature>
<dbReference type="RefSeq" id="XP_011292838.1">
    <property type="nucleotide sequence ID" value="XM_011294536.2"/>
</dbReference>
<evidence type="ECO:0000313" key="10">
    <source>
        <dbReference type="EnsemblMetazoa" id="MDOA000826-PB"/>
    </source>
</evidence>
<protein>
    <submittedName>
        <fullName evidence="12">Zinc finger protein 43</fullName>
    </submittedName>
</protein>
<dbReference type="VEuPathDB" id="VectorBase:MDOMA2_013901"/>
<dbReference type="STRING" id="7370.A0A1I8M3C6"/>
<dbReference type="PANTHER" id="PTHR24388:SF104">
    <property type="entry name" value="AT-RICH BINDING PROTEIN-RELATED"/>
    <property type="match status" value="1"/>
</dbReference>
<evidence type="ECO:0000256" key="7">
    <source>
        <dbReference type="PROSITE-ProRule" id="PRU00042"/>
    </source>
</evidence>